<evidence type="ECO:0000313" key="2">
    <source>
        <dbReference type="EMBL" id="KAK3255857.1"/>
    </source>
</evidence>
<sequence length="78" mass="8198">MIRPGPEQKAVERMRRAMRWLKRTHPVTVVAPGEAEPDVAPAQASTPTEVGSLGGGKDGDEAEKGSTCASNTEAGVLR</sequence>
<accession>A0AAE0KPF1</accession>
<evidence type="ECO:0000256" key="1">
    <source>
        <dbReference type="SAM" id="MobiDB-lite"/>
    </source>
</evidence>
<name>A0AAE0KPF1_9CHLO</name>
<proteinExistence type="predicted"/>
<dbReference type="AlphaFoldDB" id="A0AAE0KPF1"/>
<feature type="region of interest" description="Disordered" evidence="1">
    <location>
        <begin position="32"/>
        <end position="78"/>
    </location>
</feature>
<organism evidence="2 3">
    <name type="scientific">Cymbomonas tetramitiformis</name>
    <dbReference type="NCBI Taxonomy" id="36881"/>
    <lineage>
        <taxon>Eukaryota</taxon>
        <taxon>Viridiplantae</taxon>
        <taxon>Chlorophyta</taxon>
        <taxon>Pyramimonadophyceae</taxon>
        <taxon>Pyramimonadales</taxon>
        <taxon>Pyramimonadaceae</taxon>
        <taxon>Cymbomonas</taxon>
    </lineage>
</organism>
<reference evidence="2 3" key="1">
    <citation type="journal article" date="2015" name="Genome Biol. Evol.">
        <title>Comparative Genomics of a Bacterivorous Green Alga Reveals Evolutionary Causalities and Consequences of Phago-Mixotrophic Mode of Nutrition.</title>
        <authorList>
            <person name="Burns J.A."/>
            <person name="Paasch A."/>
            <person name="Narechania A."/>
            <person name="Kim E."/>
        </authorList>
    </citation>
    <scope>NUCLEOTIDE SEQUENCE [LARGE SCALE GENOMIC DNA]</scope>
    <source>
        <strain evidence="2 3">PLY_AMNH</strain>
    </source>
</reference>
<keyword evidence="3" id="KW-1185">Reference proteome</keyword>
<gene>
    <name evidence="2" type="ORF">CYMTET_34983</name>
</gene>
<dbReference type="EMBL" id="LGRX02022195">
    <property type="protein sequence ID" value="KAK3255857.1"/>
    <property type="molecule type" value="Genomic_DNA"/>
</dbReference>
<feature type="compositionally biased region" description="Polar residues" evidence="1">
    <location>
        <begin position="67"/>
        <end position="78"/>
    </location>
</feature>
<evidence type="ECO:0000313" key="3">
    <source>
        <dbReference type="Proteomes" id="UP001190700"/>
    </source>
</evidence>
<protein>
    <submittedName>
        <fullName evidence="2">Uncharacterized protein</fullName>
    </submittedName>
</protein>
<dbReference type="Proteomes" id="UP001190700">
    <property type="component" value="Unassembled WGS sequence"/>
</dbReference>
<comment type="caution">
    <text evidence="2">The sequence shown here is derived from an EMBL/GenBank/DDBJ whole genome shotgun (WGS) entry which is preliminary data.</text>
</comment>